<gene>
    <name evidence="8" type="primary">LOC123159067</name>
</gene>
<dbReference type="InterPro" id="IPR003657">
    <property type="entry name" value="WRKY_dom"/>
</dbReference>
<dbReference type="PANTHER" id="PTHR31282">
    <property type="entry name" value="WRKY TRANSCRIPTION FACTOR 21-RELATED"/>
    <property type="match status" value="1"/>
</dbReference>
<keyword evidence="9" id="KW-1185">Reference proteome</keyword>
<dbReference type="PROSITE" id="PS50811">
    <property type="entry name" value="WRKY"/>
    <property type="match status" value="1"/>
</dbReference>
<keyword evidence="4" id="KW-0804">Transcription</keyword>
<feature type="region of interest" description="Disordered" evidence="6">
    <location>
        <begin position="84"/>
        <end position="119"/>
    </location>
</feature>
<evidence type="ECO:0000256" key="4">
    <source>
        <dbReference type="ARBA" id="ARBA00023163"/>
    </source>
</evidence>
<feature type="domain" description="WRKY" evidence="7">
    <location>
        <begin position="130"/>
        <end position="199"/>
    </location>
</feature>
<keyword evidence="5" id="KW-0539">Nucleus</keyword>
<dbReference type="Gramene" id="TraesLAC1A03G00136030.1">
    <property type="protein sequence ID" value="TraesLAC1A03G00136030.1"/>
    <property type="gene ID" value="TraesLAC1A03G00136030"/>
</dbReference>
<dbReference type="Gramene" id="TraesKAR1A01G0310960.1">
    <property type="protein sequence ID" value="cds.TraesKAR1A01G0310960.1"/>
    <property type="gene ID" value="TraesKAR1A01G0310960"/>
</dbReference>
<keyword evidence="2" id="KW-0805">Transcription regulation</keyword>
<dbReference type="Pfam" id="PF03106">
    <property type="entry name" value="WRKY"/>
    <property type="match status" value="1"/>
</dbReference>
<dbReference type="GO" id="GO:0005634">
    <property type="term" value="C:nucleus"/>
    <property type="evidence" value="ECO:0000318"/>
    <property type="project" value="GO_Central"/>
</dbReference>
<dbReference type="Gramene" id="TraesNOR1A03G00134200.1">
    <property type="protein sequence ID" value="TraesNOR1A03G00134200.1"/>
    <property type="gene ID" value="TraesNOR1A03G00134200"/>
</dbReference>
<dbReference type="InterPro" id="IPR044810">
    <property type="entry name" value="WRKY_plant"/>
</dbReference>
<feature type="compositionally biased region" description="Low complexity" evidence="6">
    <location>
        <begin position="84"/>
        <end position="93"/>
    </location>
</feature>
<dbReference type="InterPro" id="IPR036576">
    <property type="entry name" value="WRKY_dom_sf"/>
</dbReference>
<dbReference type="Gramene" id="TraesWEE_scaffold_023907_01G000200.1">
    <property type="protein sequence ID" value="TraesWEE_scaffold_023907_01G000200.1"/>
    <property type="gene ID" value="TraesWEE_scaffold_023907_01G000200"/>
</dbReference>
<dbReference type="SMR" id="A0A3B5Y451"/>
<feature type="compositionally biased region" description="Basic residues" evidence="6">
    <location>
        <begin position="108"/>
        <end position="118"/>
    </location>
</feature>
<comment type="subcellular location">
    <subcellularLocation>
        <location evidence="1">Nucleus</location>
    </subcellularLocation>
</comment>
<evidence type="ECO:0000256" key="2">
    <source>
        <dbReference type="ARBA" id="ARBA00023015"/>
    </source>
</evidence>
<dbReference type="Gramene" id="TraesCAD_scaffold_007273_01G000100.1">
    <property type="protein sequence ID" value="TraesCAD_scaffold_007273_01G000100.1"/>
    <property type="gene ID" value="TraesCAD_scaffold_007273_01G000100"/>
</dbReference>
<keyword evidence="3" id="KW-0238">DNA-binding</keyword>
<dbReference type="Gramene" id="TraesLDM1A03G00133260.1">
    <property type="protein sequence ID" value="TraesLDM1A03G00133260.1"/>
    <property type="gene ID" value="TraesLDM1A03G00133260"/>
</dbReference>
<reference evidence="8" key="2">
    <citation type="submission" date="2018-10" db="UniProtKB">
        <authorList>
            <consortium name="EnsemblPlants"/>
        </authorList>
    </citation>
    <scope>IDENTIFICATION</scope>
</reference>
<dbReference type="SMART" id="SM00774">
    <property type="entry name" value="WRKY"/>
    <property type="match status" value="1"/>
</dbReference>
<dbReference type="Gene3D" id="2.20.25.80">
    <property type="entry name" value="WRKY domain"/>
    <property type="match status" value="1"/>
</dbReference>
<dbReference type="KEGG" id="taes:123159067"/>
<protein>
    <recommendedName>
        <fullName evidence="7">WRKY domain-containing protein</fullName>
    </recommendedName>
</protein>
<dbReference type="GO" id="GO:0003700">
    <property type="term" value="F:DNA-binding transcription factor activity"/>
    <property type="evidence" value="ECO:0000318"/>
    <property type="project" value="GO_Central"/>
</dbReference>
<dbReference type="PaxDb" id="4565-Traes_1AL_309623B48.1"/>
<organism evidence="8">
    <name type="scientific">Triticum aestivum</name>
    <name type="common">Wheat</name>
    <dbReference type="NCBI Taxonomy" id="4565"/>
    <lineage>
        <taxon>Eukaryota</taxon>
        <taxon>Viridiplantae</taxon>
        <taxon>Streptophyta</taxon>
        <taxon>Embryophyta</taxon>
        <taxon>Tracheophyta</taxon>
        <taxon>Spermatophyta</taxon>
        <taxon>Magnoliopsida</taxon>
        <taxon>Liliopsida</taxon>
        <taxon>Poales</taxon>
        <taxon>Poaceae</taxon>
        <taxon>BOP clade</taxon>
        <taxon>Pooideae</taxon>
        <taxon>Triticodae</taxon>
        <taxon>Triticeae</taxon>
        <taxon>Triticinae</taxon>
        <taxon>Triticum</taxon>
    </lineage>
</organism>
<evidence type="ECO:0000256" key="6">
    <source>
        <dbReference type="SAM" id="MobiDB-lite"/>
    </source>
</evidence>
<dbReference type="Gramene" id="TraesMAC1A03G00134580.1">
    <property type="protein sequence ID" value="TraesMAC1A03G00134580.1"/>
    <property type="gene ID" value="TraesMAC1A03G00134580"/>
</dbReference>
<dbReference type="SUPFAM" id="SSF118290">
    <property type="entry name" value="WRKY DNA-binding domain"/>
    <property type="match status" value="1"/>
</dbReference>
<feature type="region of interest" description="Disordered" evidence="6">
    <location>
        <begin position="200"/>
        <end position="219"/>
    </location>
</feature>
<dbReference type="EnsemblPlants" id="TraesCS1A02G301200.1">
    <property type="protein sequence ID" value="TraesCS1A02G301200.1"/>
    <property type="gene ID" value="TraesCS1A02G301200"/>
</dbReference>
<name>A0A3B5Y451_WHEAT</name>
<evidence type="ECO:0000259" key="7">
    <source>
        <dbReference type="PROSITE" id="PS50811"/>
    </source>
</evidence>
<dbReference type="GO" id="GO:0006355">
    <property type="term" value="P:regulation of DNA-templated transcription"/>
    <property type="evidence" value="ECO:0000318"/>
    <property type="project" value="GO_Central"/>
</dbReference>
<dbReference type="GeneID" id="123159067"/>
<dbReference type="Gramene" id="TraesCS1A02G301200.1">
    <property type="protein sequence ID" value="TraesCS1A02G301200.1"/>
    <property type="gene ID" value="TraesCS1A02G301200"/>
</dbReference>
<dbReference type="STRING" id="4565.A0A3B5Y451"/>
<sequence length="290" mass="32331">MAMRPKSEMSPPPAPPSPSDQRDAVIEELRKGSQLAEFLRQQVELIPEDSRRDAALANVTDITTALASSLSVLQSEREQYYCSSSSDAGHASGASGGGGVRNGAVARTRNRKAKHRRGTYGEELPIKEILTEAPENDRFHWRKYGEKKILHADFPRLYYRCGYSDEHKCPAKKYVQQQNSSDPPMFLVTLINDHTCDTLFPDEDQDQPPSSSSSANNSQVLDFSKASLSSAVGISRLKKEEDADMSVTVPSYNYTYDELSSSSLPFLSPKQWEMEMEVKSLFRRHSGDGN</sequence>
<evidence type="ECO:0000256" key="3">
    <source>
        <dbReference type="ARBA" id="ARBA00023125"/>
    </source>
</evidence>
<dbReference type="Proteomes" id="UP000019116">
    <property type="component" value="Chromosome 1A"/>
</dbReference>
<dbReference type="Gramene" id="TraesARI1A03G00135220.1">
    <property type="protein sequence ID" value="TraesARI1A03G00135220.1"/>
    <property type="gene ID" value="TraesARI1A03G00135220"/>
</dbReference>
<evidence type="ECO:0000313" key="8">
    <source>
        <dbReference type="EnsemblPlants" id="TraesCS1A02G301200.1"/>
    </source>
</evidence>
<evidence type="ECO:0000313" key="9">
    <source>
        <dbReference type="Proteomes" id="UP000019116"/>
    </source>
</evidence>
<evidence type="ECO:0000256" key="5">
    <source>
        <dbReference type="ARBA" id="ARBA00023242"/>
    </source>
</evidence>
<dbReference type="AlphaFoldDB" id="A0A3B5Y451"/>
<feature type="region of interest" description="Disordered" evidence="6">
    <location>
        <begin position="1"/>
        <end position="23"/>
    </location>
</feature>
<dbReference type="Gramene" id="TraesCS1A03G0749500.1">
    <property type="protein sequence ID" value="TraesCS1A03G0749500.1.CDS"/>
    <property type="gene ID" value="TraesCS1A03G0749500"/>
</dbReference>
<dbReference type="OrthoDB" id="647014at2759"/>
<dbReference type="OMA" id="QMGSHFQ"/>
<accession>A0A3B5Y451</accession>
<reference evidence="8" key="1">
    <citation type="submission" date="2018-08" db="EMBL/GenBank/DDBJ databases">
        <authorList>
            <person name="Rossello M."/>
        </authorList>
    </citation>
    <scope>NUCLEOTIDE SEQUENCE [LARGE SCALE GENOMIC DNA]</scope>
    <source>
        <strain evidence="8">cv. Chinese Spring</strain>
    </source>
</reference>
<dbReference type="Gramene" id="TraesJAG1A03G00132960.1">
    <property type="protein sequence ID" value="TraesJAG1A03G00132960.1"/>
    <property type="gene ID" value="TraesJAG1A03G00132960"/>
</dbReference>
<evidence type="ECO:0000256" key="1">
    <source>
        <dbReference type="ARBA" id="ARBA00004123"/>
    </source>
</evidence>
<proteinExistence type="predicted"/>
<dbReference type="RefSeq" id="XP_044432824.1">
    <property type="nucleotide sequence ID" value="XM_044576889.1"/>
</dbReference>
<feature type="compositionally biased region" description="Low complexity" evidence="6">
    <location>
        <begin position="207"/>
        <end position="219"/>
    </location>
</feature>
<dbReference type="GO" id="GO:0000976">
    <property type="term" value="F:transcription cis-regulatory region binding"/>
    <property type="evidence" value="ECO:0000318"/>
    <property type="project" value="GO_Central"/>
</dbReference>